<name>A0ABT0TWF3_9HELI</name>
<evidence type="ECO:0000259" key="1">
    <source>
        <dbReference type="Pfam" id="PF13175"/>
    </source>
</evidence>
<dbReference type="PANTHER" id="PTHR43581">
    <property type="entry name" value="ATP/GTP PHOSPHATASE"/>
    <property type="match status" value="1"/>
</dbReference>
<protein>
    <submittedName>
        <fullName evidence="2">ATP-binding protein</fullName>
    </submittedName>
</protein>
<dbReference type="InterPro" id="IPR027417">
    <property type="entry name" value="P-loop_NTPase"/>
</dbReference>
<gene>
    <name evidence="2" type="ORF">NCR95_08125</name>
</gene>
<organism evidence="2 3">
    <name type="scientific">Helicobacter colisuis</name>
    <dbReference type="NCBI Taxonomy" id="2949739"/>
    <lineage>
        <taxon>Bacteria</taxon>
        <taxon>Pseudomonadati</taxon>
        <taxon>Campylobacterota</taxon>
        <taxon>Epsilonproteobacteria</taxon>
        <taxon>Campylobacterales</taxon>
        <taxon>Helicobacteraceae</taxon>
        <taxon>Helicobacter</taxon>
    </lineage>
</organism>
<reference evidence="2" key="1">
    <citation type="submission" date="2022-06" db="EMBL/GenBank/DDBJ databases">
        <title>Helicobacter colisuis sp. nov.</title>
        <authorList>
            <person name="Papic B."/>
            <person name="Gruntar I."/>
        </authorList>
    </citation>
    <scope>NUCLEOTIDE SEQUENCE</scope>
    <source>
        <strain evidence="2">11154-15</strain>
    </source>
</reference>
<dbReference type="SUPFAM" id="SSF52540">
    <property type="entry name" value="P-loop containing nucleoside triphosphate hydrolases"/>
    <property type="match status" value="1"/>
</dbReference>
<accession>A0ABT0TWF3</accession>
<evidence type="ECO:0000313" key="2">
    <source>
        <dbReference type="EMBL" id="MCL9820124.1"/>
    </source>
</evidence>
<keyword evidence="2" id="KW-0067">ATP-binding</keyword>
<dbReference type="PANTHER" id="PTHR43581:SF2">
    <property type="entry name" value="EXCINUCLEASE ATPASE SUBUNIT"/>
    <property type="match status" value="1"/>
</dbReference>
<keyword evidence="3" id="KW-1185">Reference proteome</keyword>
<comment type="caution">
    <text evidence="2">The sequence shown here is derived from an EMBL/GenBank/DDBJ whole genome shotgun (WGS) entry which is preliminary data.</text>
</comment>
<dbReference type="InterPro" id="IPR051396">
    <property type="entry name" value="Bact_Antivir_Def_Nuclease"/>
</dbReference>
<dbReference type="EMBL" id="JAMOKX010000008">
    <property type="protein sequence ID" value="MCL9820124.1"/>
    <property type="molecule type" value="Genomic_DNA"/>
</dbReference>
<sequence length="356" mass="41574">MFQWIYKKIQYKMFLKKSNAKKDSLRFRLETILKDSSLEDFVDKETYIEYKIENKTIAIISNKKLTIKYNSLTEGEFYINKILFLNDNRSSIAEILSSPSGLRAKFSLYTNDMINNFKKSLDNLNQNTQIIQTMDINVQKKKKVGYEQYYIQRENKGNKEIKLENASSGEKSSVIIELICSYFASEYDFYKAFSNGIREFLWELDINKLENVRDYLSQMQNNQNMCILIEEPENNLYPTNQEKISYYLADLRTKKHKPQVIISTHSPYILSALNNTLYAGQLLNKKIEIEKIEKILPSSLKPSEFIAYKIENGMATNIIDTETNLINAEEIDGASDSIMDKFDMLLELNHTPKVNK</sequence>
<dbReference type="Proteomes" id="UP001057522">
    <property type="component" value="Unassembled WGS sequence"/>
</dbReference>
<dbReference type="GO" id="GO:0005524">
    <property type="term" value="F:ATP binding"/>
    <property type="evidence" value="ECO:0007669"/>
    <property type="project" value="UniProtKB-KW"/>
</dbReference>
<dbReference type="Gene3D" id="3.40.50.300">
    <property type="entry name" value="P-loop containing nucleotide triphosphate hydrolases"/>
    <property type="match status" value="1"/>
</dbReference>
<evidence type="ECO:0000313" key="3">
    <source>
        <dbReference type="Proteomes" id="UP001057522"/>
    </source>
</evidence>
<dbReference type="InterPro" id="IPR041685">
    <property type="entry name" value="AAA_GajA/Old/RecF-like"/>
</dbReference>
<feature type="domain" description="Endonuclease GajA/Old nuclease/RecF-like AAA" evidence="1">
    <location>
        <begin position="13"/>
        <end position="269"/>
    </location>
</feature>
<proteinExistence type="predicted"/>
<dbReference type="Pfam" id="PF13175">
    <property type="entry name" value="AAA_15"/>
    <property type="match status" value="1"/>
</dbReference>
<keyword evidence="2" id="KW-0547">Nucleotide-binding</keyword>